<dbReference type="Proteomes" id="UP000001556">
    <property type="component" value="Chromosome"/>
</dbReference>
<evidence type="ECO:0000313" key="4">
    <source>
        <dbReference type="Proteomes" id="UP000001556"/>
    </source>
</evidence>
<evidence type="ECO:0000259" key="2">
    <source>
        <dbReference type="Pfam" id="PF14279"/>
    </source>
</evidence>
<feature type="region of interest" description="Disordered" evidence="1">
    <location>
        <begin position="70"/>
        <end position="95"/>
    </location>
</feature>
<gene>
    <name evidence="3" type="ordered locus">Dred_3030</name>
</gene>
<dbReference type="KEGG" id="drm:Dred_3030"/>
<dbReference type="eggNOG" id="COG1403">
    <property type="taxonomic scope" value="Bacteria"/>
</dbReference>
<feature type="domain" description="HNH endonuclease 5" evidence="2">
    <location>
        <begin position="4"/>
        <end position="56"/>
    </location>
</feature>
<dbReference type="RefSeq" id="WP_011879322.1">
    <property type="nucleotide sequence ID" value="NC_009253.1"/>
</dbReference>
<dbReference type="EMBL" id="CP000612">
    <property type="protein sequence ID" value="ABO51533.1"/>
    <property type="molecule type" value="Genomic_DNA"/>
</dbReference>
<protein>
    <recommendedName>
        <fullName evidence="2">HNH endonuclease 5 domain-containing protein</fullName>
    </recommendedName>
</protein>
<dbReference type="HOGENOM" id="CLU_061987_0_0_9"/>
<dbReference type="OrthoDB" id="346241at2"/>
<organism evidence="3 4">
    <name type="scientific">Desulforamulus reducens (strain ATCC BAA-1160 / DSM 100696 / MI-1)</name>
    <name type="common">Desulfotomaculum reducens</name>
    <dbReference type="NCBI Taxonomy" id="349161"/>
    <lineage>
        <taxon>Bacteria</taxon>
        <taxon>Bacillati</taxon>
        <taxon>Bacillota</taxon>
        <taxon>Clostridia</taxon>
        <taxon>Eubacteriales</taxon>
        <taxon>Peptococcaceae</taxon>
        <taxon>Desulforamulus</taxon>
    </lineage>
</organism>
<sequence>MAKCYVCNKDIDSTNITNEHILLNSIGGRLKSTQLICVECNSEFGADVDAELSKQLNPISNLLNIERDRGNPQSINVQDKESGEEWTLDPGGQPVMSKPSILEKEEDGEKHIQVVARSIKEARHIMKGLKKKYPQLDIDKALKKACPKREYLDNIFSFQFQIGGDKAFRSICKTAVNFYILNGGNPDNIRHLVPYIKNGQGGGCVWFYSGPDVVQKDDGQIIHAIIIKAIEQENVLYSYVEFFNAYRFIILLNPNYVGEDFEKAYIFDVVKRQEVKAITLLNLNKMSVKHMIEGLERPDKELSKELNKLIPLIIKKQESDHINGMLERAIGNSLAKYPEGVLITQEMVDELIEATMDELTPWFVHKFGKE</sequence>
<dbReference type="STRING" id="349161.Dred_3030"/>
<name>A4J8Y0_DESRM</name>
<evidence type="ECO:0000313" key="3">
    <source>
        <dbReference type="EMBL" id="ABO51533.1"/>
    </source>
</evidence>
<proteinExistence type="predicted"/>
<keyword evidence="4" id="KW-1185">Reference proteome</keyword>
<evidence type="ECO:0000256" key="1">
    <source>
        <dbReference type="SAM" id="MobiDB-lite"/>
    </source>
</evidence>
<dbReference type="AlphaFoldDB" id="A4J8Y0"/>
<reference evidence="3 4" key="1">
    <citation type="submission" date="2007-03" db="EMBL/GenBank/DDBJ databases">
        <title>Complete sequence of Desulfotomaculum reducens MI-1.</title>
        <authorList>
            <consortium name="US DOE Joint Genome Institute"/>
            <person name="Copeland A."/>
            <person name="Lucas S."/>
            <person name="Lapidus A."/>
            <person name="Barry K."/>
            <person name="Detter J.C."/>
            <person name="Glavina del Rio T."/>
            <person name="Hammon N."/>
            <person name="Israni S."/>
            <person name="Dalin E."/>
            <person name="Tice H."/>
            <person name="Pitluck S."/>
            <person name="Sims D."/>
            <person name="Brettin T."/>
            <person name="Bruce D."/>
            <person name="Han C."/>
            <person name="Tapia R."/>
            <person name="Schmutz J."/>
            <person name="Larimer F."/>
            <person name="Land M."/>
            <person name="Hauser L."/>
            <person name="Kyrpides N."/>
            <person name="Kim E."/>
            <person name="Tebo B.M."/>
            <person name="Richardson P."/>
        </authorList>
    </citation>
    <scope>NUCLEOTIDE SEQUENCE [LARGE SCALE GENOMIC DNA]</scope>
    <source>
        <strain evidence="3 4">MI-1</strain>
    </source>
</reference>
<accession>A4J8Y0</accession>
<dbReference type="Pfam" id="PF14279">
    <property type="entry name" value="HNH_5"/>
    <property type="match status" value="1"/>
</dbReference>
<dbReference type="InterPro" id="IPR029471">
    <property type="entry name" value="HNH_5"/>
</dbReference>